<dbReference type="InterPro" id="IPR051181">
    <property type="entry name" value="CAF1_poly(A)_ribonucleases"/>
</dbReference>
<dbReference type="PANTHER" id="PTHR15092">
    <property type="entry name" value="POLY A -SPECIFIC RIBONUCLEASE/TARGET OF EGR1, MEMBER 1"/>
    <property type="match status" value="1"/>
</dbReference>
<dbReference type="GO" id="GO:1990432">
    <property type="term" value="P:siRNA 3'-end processing"/>
    <property type="evidence" value="ECO:0007669"/>
    <property type="project" value="TreeGrafter"/>
</dbReference>
<dbReference type="Pfam" id="PF04857">
    <property type="entry name" value="CAF1"/>
    <property type="match status" value="1"/>
</dbReference>
<dbReference type="InterPro" id="IPR036397">
    <property type="entry name" value="RNaseH_sf"/>
</dbReference>
<dbReference type="PANTHER" id="PTHR15092:SF44">
    <property type="entry name" value="POLY(A)-SPECIFIC RIBONUCLEASE PARN"/>
    <property type="match status" value="1"/>
</dbReference>
<evidence type="ECO:0000256" key="1">
    <source>
        <dbReference type="ARBA" id="ARBA00008372"/>
    </source>
</evidence>
<dbReference type="Gene3D" id="3.30.420.10">
    <property type="entry name" value="Ribonuclease H-like superfamily/Ribonuclease H"/>
    <property type="match status" value="2"/>
</dbReference>
<dbReference type="InterPro" id="IPR012337">
    <property type="entry name" value="RNaseH-like_sf"/>
</dbReference>
<name>A0A1I7YET2_9BILA</name>
<sequence length="638" mass="73828">MNEITRQNFVTSLLKLEKLIKHGSFVALDFEFLGLPQENELMRPSLLDTPHERYAKNRESVRRFPPVQLGISVFHEREDGRNYDVYVFNVYLFKQLQGLSLDSFSYSAVAFLLQHEFDFTKWIDCGVGFANDDEIAEIEKRLTRRTCDYNFFGDSLQPRLDLLKKEIEVKIAYDAEMFDLSTPPIIELSDFALSIELCPKVNQRRLSFSHTIWRRPLSDLERAAVLYELTYCYPNVEFRIEDCVLYLKRLSTKDCHEKRIESALNQLLNQVRGAAAIVKAIIRAKIPVVMHNCSLDLLYLFQHFTADLPDCYEAAKKRIIRAFPVIMDTKLLAIANSSVLRDHRLFSLDLETLKAYFEKGPGKHFDLPQMNAPPLVKVQEDDRFHNAAFDSKTTGEIFLKLGNLFLATSPEFAELRRNKGKKWRFRELMHLLRPYINARIPIGFMRIPYLNFLGEEGAPFESFNLVVKKRADNVATSDHPALEVKKRHLISWRWLDSLVEYVNGAQARRESKLLTMTTHDVALMYNTVIGIGGKWKCDLELAEDELSVFIVCNCYETYTRLYHYFSHHDHFMVCKKSTVYSVYRKSKKDDKADCESCTSAILSVMPGYYSAFTSRFDNITLAVSAAALVVVIGARYLR</sequence>
<dbReference type="GO" id="GO:0000175">
    <property type="term" value="F:3'-5'-RNA exonuclease activity"/>
    <property type="evidence" value="ECO:0007669"/>
    <property type="project" value="TreeGrafter"/>
</dbReference>
<dbReference type="Proteomes" id="UP000095287">
    <property type="component" value="Unplaced"/>
</dbReference>
<reference evidence="3" key="1">
    <citation type="submission" date="2016-11" db="UniProtKB">
        <authorList>
            <consortium name="WormBaseParasite"/>
        </authorList>
    </citation>
    <scope>IDENTIFICATION</scope>
</reference>
<dbReference type="InterPro" id="IPR006941">
    <property type="entry name" value="RNase_CAF1"/>
</dbReference>
<evidence type="ECO:0000313" key="2">
    <source>
        <dbReference type="Proteomes" id="UP000095287"/>
    </source>
</evidence>
<protein>
    <submittedName>
        <fullName evidence="3">Poly(A)-specific ribonuclease PARN-like</fullName>
    </submittedName>
</protein>
<evidence type="ECO:0000313" key="3">
    <source>
        <dbReference type="WBParaSite" id="L893_g15636.t1"/>
    </source>
</evidence>
<accession>A0A1I7YET2</accession>
<proteinExistence type="inferred from homology"/>
<dbReference type="SUPFAM" id="SSF53098">
    <property type="entry name" value="Ribonuclease H-like"/>
    <property type="match status" value="1"/>
</dbReference>
<dbReference type="GO" id="GO:1990431">
    <property type="term" value="P:priRNA 3'-end processing"/>
    <property type="evidence" value="ECO:0007669"/>
    <property type="project" value="TreeGrafter"/>
</dbReference>
<keyword evidence="2" id="KW-1185">Reference proteome</keyword>
<dbReference type="AlphaFoldDB" id="A0A1I7YET2"/>
<dbReference type="WBParaSite" id="L893_g15636.t1">
    <property type="protein sequence ID" value="L893_g15636.t1"/>
    <property type="gene ID" value="L893_g15636"/>
</dbReference>
<dbReference type="GO" id="GO:0005634">
    <property type="term" value="C:nucleus"/>
    <property type="evidence" value="ECO:0007669"/>
    <property type="project" value="TreeGrafter"/>
</dbReference>
<comment type="similarity">
    <text evidence="1">Belongs to the CAF1 family.</text>
</comment>
<organism evidence="2 3">
    <name type="scientific">Steinernema glaseri</name>
    <dbReference type="NCBI Taxonomy" id="37863"/>
    <lineage>
        <taxon>Eukaryota</taxon>
        <taxon>Metazoa</taxon>
        <taxon>Ecdysozoa</taxon>
        <taxon>Nematoda</taxon>
        <taxon>Chromadorea</taxon>
        <taxon>Rhabditida</taxon>
        <taxon>Tylenchina</taxon>
        <taxon>Panagrolaimomorpha</taxon>
        <taxon>Strongyloidoidea</taxon>
        <taxon>Steinernematidae</taxon>
        <taxon>Steinernema</taxon>
    </lineage>
</organism>
<dbReference type="GO" id="GO:0003723">
    <property type="term" value="F:RNA binding"/>
    <property type="evidence" value="ECO:0007669"/>
    <property type="project" value="TreeGrafter"/>
</dbReference>
<dbReference type="GO" id="GO:0000289">
    <property type="term" value="P:nuclear-transcribed mRNA poly(A) tail shortening"/>
    <property type="evidence" value="ECO:0007669"/>
    <property type="project" value="TreeGrafter"/>
</dbReference>